<comment type="caution">
    <text evidence="3">The sequence shown here is derived from an EMBL/GenBank/DDBJ whole genome shotgun (WGS) entry which is preliminary data.</text>
</comment>
<reference evidence="3 4" key="1">
    <citation type="submission" date="2021-06" db="EMBL/GenBank/DDBJ databases">
        <authorList>
            <person name="Kallberg Y."/>
            <person name="Tangrot J."/>
            <person name="Rosling A."/>
        </authorList>
    </citation>
    <scope>NUCLEOTIDE SEQUENCE [LARGE SCALE GENOMIC DNA]</scope>
    <source>
        <strain evidence="3 4">120-4 pot B 10/14</strain>
    </source>
</reference>
<dbReference type="InterPro" id="IPR013087">
    <property type="entry name" value="Znf_C2H2_type"/>
</dbReference>
<feature type="domain" description="C2H2-type" evidence="2">
    <location>
        <begin position="314"/>
        <end position="342"/>
    </location>
</feature>
<evidence type="ECO:0000259" key="2">
    <source>
        <dbReference type="PROSITE" id="PS50157"/>
    </source>
</evidence>
<proteinExistence type="predicted"/>
<dbReference type="PROSITE" id="PS50157">
    <property type="entry name" value="ZINC_FINGER_C2H2_2"/>
    <property type="match status" value="1"/>
</dbReference>
<dbReference type="PANTHER" id="PTHR46954:SF1">
    <property type="entry name" value="C2H2-TYPE DOMAIN-CONTAINING PROTEIN"/>
    <property type="match status" value="1"/>
</dbReference>
<dbReference type="EMBL" id="CAJVQB010002970">
    <property type="protein sequence ID" value="CAG8593383.1"/>
    <property type="molecule type" value="Genomic_DNA"/>
</dbReference>
<keyword evidence="1" id="KW-0862">Zinc</keyword>
<evidence type="ECO:0000256" key="1">
    <source>
        <dbReference type="PROSITE-ProRule" id="PRU00042"/>
    </source>
</evidence>
<name>A0ABN7UGU5_GIGMA</name>
<protein>
    <submittedName>
        <fullName evidence="3">23633_t:CDS:1</fullName>
    </submittedName>
</protein>
<organism evidence="3 4">
    <name type="scientific">Gigaspora margarita</name>
    <dbReference type="NCBI Taxonomy" id="4874"/>
    <lineage>
        <taxon>Eukaryota</taxon>
        <taxon>Fungi</taxon>
        <taxon>Fungi incertae sedis</taxon>
        <taxon>Mucoromycota</taxon>
        <taxon>Glomeromycotina</taxon>
        <taxon>Glomeromycetes</taxon>
        <taxon>Diversisporales</taxon>
        <taxon>Gigasporaceae</taxon>
        <taxon>Gigaspora</taxon>
    </lineage>
</organism>
<dbReference type="PANTHER" id="PTHR46954">
    <property type="entry name" value="C2H2-TYPE DOMAIN-CONTAINING PROTEIN"/>
    <property type="match status" value="1"/>
</dbReference>
<keyword evidence="1" id="KW-0479">Metal-binding</keyword>
<dbReference type="Proteomes" id="UP000789901">
    <property type="component" value="Unassembled WGS sequence"/>
</dbReference>
<keyword evidence="4" id="KW-1185">Reference proteome</keyword>
<evidence type="ECO:0000313" key="4">
    <source>
        <dbReference type="Proteomes" id="UP000789901"/>
    </source>
</evidence>
<dbReference type="PROSITE" id="PS00028">
    <property type="entry name" value="ZINC_FINGER_C2H2_1"/>
    <property type="match status" value="1"/>
</dbReference>
<gene>
    <name evidence="3" type="ORF">GMARGA_LOCUS6519</name>
</gene>
<sequence>VSRNEKRDHVNEHYCLASVKNARNFASVFADQSVILSQDDKAKVSVGIPAIGRHFKTMQTILEPVSVPDHDFPIGSSQKLVPSVYLLINPKETDESLRVGQLLIFIRAQWHLGSSSATHMTDILSLVSNKRPDENPRHSKNIVQYCKLFCFLNLDYLTIRTLAPGQLAYNPVERSMSSLSKKVAGITLPIDHFGNHLDSQGNVQDYELGLQNFRYAGQALADLWRRDLIYGKPVFAEYVDGQTNPFSNILSSINENELENKKNEENSENNDNLLCHGLGLKEAVALLSASNGFLPPLIKGKDGHYLNAIHTLEHCCTICKKYFPTIFFLTKHRKFAHPSTQGRRPGKKQPRSNSVTVEDFSMLSSSLGITDHESIAIAIALGYVSD</sequence>
<feature type="non-terminal residue" evidence="3">
    <location>
        <position position="1"/>
    </location>
</feature>
<evidence type="ECO:0000313" key="3">
    <source>
        <dbReference type="EMBL" id="CAG8593383.1"/>
    </source>
</evidence>
<keyword evidence="1" id="KW-0863">Zinc-finger</keyword>
<accession>A0ABN7UGU5</accession>